<feature type="region of interest" description="Disordered" evidence="1">
    <location>
        <begin position="1"/>
        <end position="43"/>
    </location>
</feature>
<protein>
    <submittedName>
        <fullName evidence="2">Uncharacterized protein</fullName>
    </submittedName>
</protein>
<organism evidence="2 3">
    <name type="scientific">Trifolium medium</name>
    <dbReference type="NCBI Taxonomy" id="97028"/>
    <lineage>
        <taxon>Eukaryota</taxon>
        <taxon>Viridiplantae</taxon>
        <taxon>Streptophyta</taxon>
        <taxon>Embryophyta</taxon>
        <taxon>Tracheophyta</taxon>
        <taxon>Spermatophyta</taxon>
        <taxon>Magnoliopsida</taxon>
        <taxon>eudicotyledons</taxon>
        <taxon>Gunneridae</taxon>
        <taxon>Pentapetalae</taxon>
        <taxon>rosids</taxon>
        <taxon>fabids</taxon>
        <taxon>Fabales</taxon>
        <taxon>Fabaceae</taxon>
        <taxon>Papilionoideae</taxon>
        <taxon>50 kb inversion clade</taxon>
        <taxon>NPAAA clade</taxon>
        <taxon>Hologalegina</taxon>
        <taxon>IRL clade</taxon>
        <taxon>Trifolieae</taxon>
        <taxon>Trifolium</taxon>
    </lineage>
</organism>
<feature type="non-terminal residue" evidence="2">
    <location>
        <position position="1"/>
    </location>
</feature>
<dbReference type="EMBL" id="LXQA010316056">
    <property type="protein sequence ID" value="MCI43343.1"/>
    <property type="molecule type" value="Genomic_DNA"/>
</dbReference>
<keyword evidence="3" id="KW-1185">Reference proteome</keyword>
<name>A0A392S358_9FABA</name>
<feature type="non-terminal residue" evidence="2">
    <location>
        <position position="112"/>
    </location>
</feature>
<feature type="compositionally biased region" description="Acidic residues" evidence="1">
    <location>
        <begin position="16"/>
        <end position="43"/>
    </location>
</feature>
<reference evidence="2 3" key="1">
    <citation type="journal article" date="2018" name="Front. Plant Sci.">
        <title>Red Clover (Trifolium pratense) and Zigzag Clover (T. medium) - A Picture of Genomic Similarities and Differences.</title>
        <authorList>
            <person name="Dluhosova J."/>
            <person name="Istvanek J."/>
            <person name="Nedelnik J."/>
            <person name="Repkova J."/>
        </authorList>
    </citation>
    <scope>NUCLEOTIDE SEQUENCE [LARGE SCALE GENOMIC DNA]</scope>
    <source>
        <strain evidence="3">cv. 10/8</strain>
        <tissue evidence="2">Leaf</tissue>
    </source>
</reference>
<evidence type="ECO:0000313" key="3">
    <source>
        <dbReference type="Proteomes" id="UP000265520"/>
    </source>
</evidence>
<accession>A0A392S358</accession>
<proteinExistence type="predicted"/>
<comment type="caution">
    <text evidence="2">The sequence shown here is derived from an EMBL/GenBank/DDBJ whole genome shotgun (WGS) entry which is preliminary data.</text>
</comment>
<sequence>IADKDENFVDEKFSDESDESDDEELSVDVDGDGKDDDDDDVEGLEQCDEKMFEGCVDVEKEVKIGESGKICEIADKDGNFVNEKCDLEPEKSITISVGGVSSRTRSKTVPLF</sequence>
<evidence type="ECO:0000313" key="2">
    <source>
        <dbReference type="EMBL" id="MCI43343.1"/>
    </source>
</evidence>
<evidence type="ECO:0000256" key="1">
    <source>
        <dbReference type="SAM" id="MobiDB-lite"/>
    </source>
</evidence>
<feature type="compositionally biased region" description="Basic and acidic residues" evidence="1">
    <location>
        <begin position="1"/>
        <end position="15"/>
    </location>
</feature>
<dbReference type="AlphaFoldDB" id="A0A392S358"/>
<dbReference type="Proteomes" id="UP000265520">
    <property type="component" value="Unassembled WGS sequence"/>
</dbReference>